<evidence type="ECO:0000256" key="1">
    <source>
        <dbReference type="SAM" id="Phobius"/>
    </source>
</evidence>
<dbReference type="EMBL" id="CAJQZP010000533">
    <property type="protein sequence ID" value="CAG4966955.1"/>
    <property type="molecule type" value="Genomic_DNA"/>
</dbReference>
<evidence type="ECO:0000313" key="3">
    <source>
        <dbReference type="Proteomes" id="UP000691718"/>
    </source>
</evidence>
<comment type="caution">
    <text evidence="2">The sequence shown here is derived from an EMBL/GenBank/DDBJ whole genome shotgun (WGS) entry which is preliminary data.</text>
</comment>
<keyword evidence="1" id="KW-1133">Transmembrane helix</keyword>
<dbReference type="Proteomes" id="UP000691718">
    <property type="component" value="Unassembled WGS sequence"/>
</dbReference>
<name>A0A8S3WLB4_PARAO</name>
<proteinExistence type="predicted"/>
<sequence>MRLKEILKYTPLQFLQSGPIDNFLQYIKDQLELIPISWSPDATATTMKNFIIFLATVACVAAAPGYYLAHEPDYVHLPLSKSTYTTSSQTVDHGSTHVIHPLPVVHTAPLVHIPMSYSTQSHERTTYNAPASKTTAGLLYIPSGAEPLLDNSVAPSRTQLVTNSQPIENTNNMQGFVVFTALLACAAAAPGVLVAHTPVVAAVHTAPVVHAAVPVVAAKTTVTKSSQVVNHGTPLVAAPVVVKTAVPVVHATPVVHAAPIVHAPVVHAVHTPVVVKTAPAAITHSTSIVHHTPVVKAVPLVAVH</sequence>
<dbReference type="OrthoDB" id="7439574at2759"/>
<reference evidence="2" key="1">
    <citation type="submission" date="2021-04" db="EMBL/GenBank/DDBJ databases">
        <authorList>
            <person name="Tunstrom K."/>
        </authorList>
    </citation>
    <scope>NUCLEOTIDE SEQUENCE</scope>
</reference>
<evidence type="ECO:0000313" key="2">
    <source>
        <dbReference type="EMBL" id="CAG4966955.1"/>
    </source>
</evidence>
<feature type="transmembrane region" description="Helical" evidence="1">
    <location>
        <begin position="50"/>
        <end position="69"/>
    </location>
</feature>
<protein>
    <submittedName>
        <fullName evidence="2">(apollo) hypothetical protein</fullName>
    </submittedName>
</protein>
<keyword evidence="1" id="KW-0812">Transmembrane</keyword>
<gene>
    <name evidence="2" type="ORF">PAPOLLO_LOCUS7716</name>
</gene>
<keyword evidence="3" id="KW-1185">Reference proteome</keyword>
<accession>A0A8S3WLB4</accession>
<dbReference type="AlphaFoldDB" id="A0A8S3WLB4"/>
<organism evidence="2 3">
    <name type="scientific">Parnassius apollo</name>
    <name type="common">Apollo butterfly</name>
    <name type="synonym">Papilio apollo</name>
    <dbReference type="NCBI Taxonomy" id="110799"/>
    <lineage>
        <taxon>Eukaryota</taxon>
        <taxon>Metazoa</taxon>
        <taxon>Ecdysozoa</taxon>
        <taxon>Arthropoda</taxon>
        <taxon>Hexapoda</taxon>
        <taxon>Insecta</taxon>
        <taxon>Pterygota</taxon>
        <taxon>Neoptera</taxon>
        <taxon>Endopterygota</taxon>
        <taxon>Lepidoptera</taxon>
        <taxon>Glossata</taxon>
        <taxon>Ditrysia</taxon>
        <taxon>Papilionoidea</taxon>
        <taxon>Papilionidae</taxon>
        <taxon>Parnassiinae</taxon>
        <taxon>Parnassini</taxon>
        <taxon>Parnassius</taxon>
        <taxon>Parnassius</taxon>
    </lineage>
</organism>
<keyword evidence="1" id="KW-0472">Membrane</keyword>